<reference evidence="2" key="1">
    <citation type="submission" date="2022-11" db="UniProtKB">
        <authorList>
            <consortium name="WormBaseParasite"/>
        </authorList>
    </citation>
    <scope>IDENTIFICATION</scope>
</reference>
<proteinExistence type="predicted"/>
<accession>A0A915IUD2</accession>
<protein>
    <submittedName>
        <fullName evidence="2">Uncharacterized protein</fullName>
    </submittedName>
</protein>
<dbReference type="AlphaFoldDB" id="A0A915IUD2"/>
<sequence>MGFLHAFPIEQQWATALGPTIDGNCSKNDKKLSFLIDSGFSGWTFQAIGDPFPSILSKKASFCQKRHDGTLSAALQTSDPMNDAMIAVINSTWITVVPKCLSSTCTKIKSYDFAGKQVTARVINEFMSDPNDHWSL</sequence>
<organism evidence="1 2">
    <name type="scientific">Romanomermis culicivorax</name>
    <name type="common">Nematode worm</name>
    <dbReference type="NCBI Taxonomy" id="13658"/>
    <lineage>
        <taxon>Eukaryota</taxon>
        <taxon>Metazoa</taxon>
        <taxon>Ecdysozoa</taxon>
        <taxon>Nematoda</taxon>
        <taxon>Enoplea</taxon>
        <taxon>Dorylaimia</taxon>
        <taxon>Mermithida</taxon>
        <taxon>Mermithoidea</taxon>
        <taxon>Mermithidae</taxon>
        <taxon>Romanomermis</taxon>
    </lineage>
</organism>
<evidence type="ECO:0000313" key="1">
    <source>
        <dbReference type="Proteomes" id="UP000887565"/>
    </source>
</evidence>
<name>A0A915IUD2_ROMCU</name>
<dbReference type="WBParaSite" id="nRc.2.0.1.t17446-RA">
    <property type="protein sequence ID" value="nRc.2.0.1.t17446-RA"/>
    <property type="gene ID" value="nRc.2.0.1.g17446"/>
</dbReference>
<keyword evidence="1" id="KW-1185">Reference proteome</keyword>
<evidence type="ECO:0000313" key="2">
    <source>
        <dbReference type="WBParaSite" id="nRc.2.0.1.t17446-RA"/>
    </source>
</evidence>
<dbReference type="Proteomes" id="UP000887565">
    <property type="component" value="Unplaced"/>
</dbReference>